<evidence type="ECO:0000256" key="10">
    <source>
        <dbReference type="ARBA" id="ARBA00023209"/>
    </source>
</evidence>
<feature type="region of interest" description="Disordered" evidence="14">
    <location>
        <begin position="571"/>
        <end position="611"/>
    </location>
</feature>
<protein>
    <recommendedName>
        <fullName evidence="16">Phospholipid/glycerol acyltransferase domain-containing protein</fullName>
    </recommendedName>
</protein>
<keyword evidence="8" id="KW-0443">Lipid metabolism</keyword>
<evidence type="ECO:0000256" key="7">
    <source>
        <dbReference type="ARBA" id="ARBA00022989"/>
    </source>
</evidence>
<dbReference type="InterPro" id="IPR045252">
    <property type="entry name" value="LPCAT1-like"/>
</dbReference>
<dbReference type="CDD" id="cd07991">
    <property type="entry name" value="LPLAT_LPCAT1-like"/>
    <property type="match status" value="1"/>
</dbReference>
<comment type="pathway">
    <text evidence="13">Phospholipid metabolism.</text>
</comment>
<dbReference type="GO" id="GO:0008654">
    <property type="term" value="P:phospholipid biosynthetic process"/>
    <property type="evidence" value="ECO:0007669"/>
    <property type="project" value="UniProtKB-KW"/>
</dbReference>
<dbReference type="SMART" id="SM00563">
    <property type="entry name" value="PlsC"/>
    <property type="match status" value="1"/>
</dbReference>
<keyword evidence="7 15" id="KW-1133">Transmembrane helix</keyword>
<evidence type="ECO:0000259" key="16">
    <source>
        <dbReference type="SMART" id="SM00563"/>
    </source>
</evidence>
<dbReference type="SUPFAM" id="SSF69593">
    <property type="entry name" value="Glycerol-3-phosphate (1)-acyltransferase"/>
    <property type="match status" value="1"/>
</dbReference>
<feature type="transmembrane region" description="Helical" evidence="15">
    <location>
        <begin position="36"/>
        <end position="61"/>
    </location>
</feature>
<dbReference type="Proteomes" id="UP000267029">
    <property type="component" value="Unassembled WGS sequence"/>
</dbReference>
<dbReference type="GO" id="GO:0008374">
    <property type="term" value="F:O-acyltransferase activity"/>
    <property type="evidence" value="ECO:0007669"/>
    <property type="project" value="InterPro"/>
</dbReference>
<evidence type="ECO:0000256" key="8">
    <source>
        <dbReference type="ARBA" id="ARBA00023098"/>
    </source>
</evidence>
<evidence type="ECO:0000313" key="17">
    <source>
        <dbReference type="EMBL" id="VDD79720.1"/>
    </source>
</evidence>
<evidence type="ECO:0000313" key="18">
    <source>
        <dbReference type="Proteomes" id="UP000267029"/>
    </source>
</evidence>
<organism evidence="17 18">
    <name type="scientific">Mesocestoides corti</name>
    <name type="common">Flatworm</name>
    <dbReference type="NCBI Taxonomy" id="53468"/>
    <lineage>
        <taxon>Eukaryota</taxon>
        <taxon>Metazoa</taxon>
        <taxon>Spiralia</taxon>
        <taxon>Lophotrochozoa</taxon>
        <taxon>Platyhelminthes</taxon>
        <taxon>Cestoda</taxon>
        <taxon>Eucestoda</taxon>
        <taxon>Cyclophyllidea</taxon>
        <taxon>Mesocestoididae</taxon>
        <taxon>Mesocestoides</taxon>
    </lineage>
</organism>
<dbReference type="PANTHER" id="PTHR23063">
    <property type="entry name" value="PHOSPHOLIPID ACYLTRANSFERASE"/>
    <property type="match status" value="1"/>
</dbReference>
<dbReference type="GO" id="GO:0016020">
    <property type="term" value="C:membrane"/>
    <property type="evidence" value="ECO:0007669"/>
    <property type="project" value="UniProtKB-SubCell"/>
</dbReference>
<dbReference type="EMBL" id="UXSR01005209">
    <property type="protein sequence ID" value="VDD79720.1"/>
    <property type="molecule type" value="Genomic_DNA"/>
</dbReference>
<evidence type="ECO:0000256" key="15">
    <source>
        <dbReference type="SAM" id="Phobius"/>
    </source>
</evidence>
<dbReference type="Pfam" id="PF01553">
    <property type="entry name" value="Acyltransferase"/>
    <property type="match status" value="1"/>
</dbReference>
<keyword evidence="9 15" id="KW-0472">Membrane</keyword>
<name>A0A0R3UF72_MESCO</name>
<dbReference type="GO" id="GO:0005783">
    <property type="term" value="C:endoplasmic reticulum"/>
    <property type="evidence" value="ECO:0007669"/>
    <property type="project" value="TreeGrafter"/>
</dbReference>
<comment type="subcellular location">
    <subcellularLocation>
        <location evidence="1">Membrane</location>
    </subcellularLocation>
</comment>
<dbReference type="AlphaFoldDB" id="A0A0R3UF72"/>
<feature type="compositionally biased region" description="Polar residues" evidence="14">
    <location>
        <begin position="580"/>
        <end position="593"/>
    </location>
</feature>
<evidence type="ECO:0000256" key="1">
    <source>
        <dbReference type="ARBA" id="ARBA00004370"/>
    </source>
</evidence>
<keyword evidence="18" id="KW-1185">Reference proteome</keyword>
<reference evidence="17 18" key="1">
    <citation type="submission" date="2018-10" db="EMBL/GenBank/DDBJ databases">
        <authorList>
            <consortium name="Pathogen Informatics"/>
        </authorList>
    </citation>
    <scope>NUCLEOTIDE SEQUENCE [LARGE SCALE GENOMIC DNA]</scope>
</reference>
<keyword evidence="11" id="KW-1208">Phospholipid metabolism</keyword>
<evidence type="ECO:0000256" key="12">
    <source>
        <dbReference type="ARBA" id="ARBA00023315"/>
    </source>
</evidence>
<sequence length="611" mass="67676">MEDCDKEQSDDLSFNMGVKNPFVHSIEMSLARRIQMWLFVVFVLPFRLLGMAIFFPLTLLVGELATRRMDFSNPMSGFRKHILLPIFIFCGRMLFFCGGFVWVRLKGKRASCEEAPILVLAPHSSFYDALVFLSLGMPSVVGKTETALSPIGSFIKITQPILVNRDDPSSRQDTLAEIRNRALSGGKWPQVLIFPEGTCTNRSCLINYKQGAFTVGCPVQPAVLRWGYGVDSITWTWDGPGVLELLWTTALQPYTTLEIEFLPVYVPSEAEKEDPKLYATNVRAVMAKYVVRAANLPTTDLSFDDCRRIRTAVQFGLPIASHINEYGKLSRYLLTRERISDDQILPSQVAYVTDRLLSMASATRDWHKGGCEALSVQSLTEMFFDDAARQIPPKAAALLQRVLKALPKTQNGQSDVRAVVVHLCFLMFSASPSIAVRLAFQAFEAVSTGVTEDIPMGDDEDGVADDKYATRSIATSDAALLLTFVYHLSLEEAKSLMPHNSAKNTGASVAVGPGFVYHAVNKHYPKLVSSYADYKSEMNRMRRLSERPFSETSSESNSVSSLCSLSADDATFKPGHRRNASNVSVGSTGSLDQSETELRMRVAQQPSAKDS</sequence>
<evidence type="ECO:0000256" key="2">
    <source>
        <dbReference type="ARBA" id="ARBA00005189"/>
    </source>
</evidence>
<evidence type="ECO:0000256" key="13">
    <source>
        <dbReference type="ARBA" id="ARBA00025707"/>
    </source>
</evidence>
<accession>A0A0R3UF72</accession>
<dbReference type="InterPro" id="IPR002123">
    <property type="entry name" value="Plipid/glycerol_acylTrfase"/>
</dbReference>
<evidence type="ECO:0000256" key="14">
    <source>
        <dbReference type="SAM" id="MobiDB-lite"/>
    </source>
</evidence>
<dbReference type="OrthoDB" id="272512at2759"/>
<comment type="similarity">
    <text evidence="3">Belongs to the 1-acyl-sn-glycerol-3-phosphate acyltransferase family.</text>
</comment>
<evidence type="ECO:0000256" key="4">
    <source>
        <dbReference type="ARBA" id="ARBA00022516"/>
    </source>
</evidence>
<evidence type="ECO:0000256" key="9">
    <source>
        <dbReference type="ARBA" id="ARBA00023136"/>
    </source>
</evidence>
<feature type="transmembrane region" description="Helical" evidence="15">
    <location>
        <begin position="82"/>
        <end position="103"/>
    </location>
</feature>
<keyword evidence="4" id="KW-0444">Lipid biosynthesis</keyword>
<proteinExistence type="inferred from homology"/>
<dbReference type="GO" id="GO:0042171">
    <property type="term" value="F:lysophosphatidic acid acyltransferase activity"/>
    <property type="evidence" value="ECO:0007669"/>
    <property type="project" value="TreeGrafter"/>
</dbReference>
<gene>
    <name evidence="17" type="ORF">MCOS_LOCUS5723</name>
</gene>
<keyword evidence="12" id="KW-0012">Acyltransferase</keyword>
<evidence type="ECO:0000256" key="11">
    <source>
        <dbReference type="ARBA" id="ARBA00023264"/>
    </source>
</evidence>
<keyword evidence="6 15" id="KW-0812">Transmembrane</keyword>
<keyword evidence="5" id="KW-0808">Transferase</keyword>
<feature type="domain" description="Phospholipid/glycerol acyltransferase" evidence="16">
    <location>
        <begin position="117"/>
        <end position="227"/>
    </location>
</feature>
<evidence type="ECO:0000256" key="3">
    <source>
        <dbReference type="ARBA" id="ARBA00008655"/>
    </source>
</evidence>
<evidence type="ECO:0000256" key="5">
    <source>
        <dbReference type="ARBA" id="ARBA00022679"/>
    </source>
</evidence>
<dbReference type="PANTHER" id="PTHR23063:SF52">
    <property type="entry name" value="LYSOPHOSPHATIDYLCHOLINE ACYLTRANSFERASE"/>
    <property type="match status" value="1"/>
</dbReference>
<keyword evidence="10" id="KW-0594">Phospholipid biosynthesis</keyword>
<comment type="pathway">
    <text evidence="2">Lipid metabolism.</text>
</comment>
<dbReference type="STRING" id="53468.A0A0R3UF72"/>
<evidence type="ECO:0000256" key="6">
    <source>
        <dbReference type="ARBA" id="ARBA00022692"/>
    </source>
</evidence>